<name>A0A937X9U3_UNCEI</name>
<evidence type="ECO:0000256" key="6">
    <source>
        <dbReference type="ARBA" id="ARBA00022989"/>
    </source>
</evidence>
<dbReference type="InterPro" id="IPR036197">
    <property type="entry name" value="NarG-like_sf"/>
</dbReference>
<dbReference type="GO" id="GO:0020037">
    <property type="term" value="F:heme binding"/>
    <property type="evidence" value="ECO:0007669"/>
    <property type="project" value="TreeGrafter"/>
</dbReference>
<dbReference type="GO" id="GO:0019645">
    <property type="term" value="P:anaerobic electron transport chain"/>
    <property type="evidence" value="ECO:0007669"/>
    <property type="project" value="TreeGrafter"/>
</dbReference>
<dbReference type="InterPro" id="IPR023234">
    <property type="entry name" value="NarG-like_domain"/>
</dbReference>
<evidence type="ECO:0000256" key="2">
    <source>
        <dbReference type="ARBA" id="ARBA00022448"/>
    </source>
</evidence>
<gene>
    <name evidence="11" type="ORF">FJY75_08395</name>
</gene>
<proteinExistence type="predicted"/>
<evidence type="ECO:0000313" key="11">
    <source>
        <dbReference type="EMBL" id="MBM3317860.1"/>
    </source>
</evidence>
<organism evidence="11 12">
    <name type="scientific">Eiseniibacteriota bacterium</name>
    <dbReference type="NCBI Taxonomy" id="2212470"/>
    <lineage>
        <taxon>Bacteria</taxon>
        <taxon>Candidatus Eiseniibacteriota</taxon>
    </lineage>
</organism>
<keyword evidence="7" id="KW-0560">Oxidoreductase</keyword>
<comment type="subcellular location">
    <subcellularLocation>
        <location evidence="1">Cell membrane</location>
        <topology evidence="1">Multi-pass membrane protein</topology>
    </subcellularLocation>
</comment>
<comment type="caution">
    <text evidence="11">The sequence shown here is derived from an EMBL/GenBank/DDBJ whole genome shotgun (WGS) entry which is preliminary data.</text>
</comment>
<keyword evidence="6 9" id="KW-1133">Transmembrane helix</keyword>
<dbReference type="GO" id="GO:0009055">
    <property type="term" value="F:electron transfer activity"/>
    <property type="evidence" value="ECO:0007669"/>
    <property type="project" value="TreeGrafter"/>
</dbReference>
<protein>
    <submittedName>
        <fullName evidence="11">Respiratory nitrate reductase subunit gamma</fullName>
    </submittedName>
</protein>
<evidence type="ECO:0000256" key="1">
    <source>
        <dbReference type="ARBA" id="ARBA00004651"/>
    </source>
</evidence>
<evidence type="ECO:0000256" key="8">
    <source>
        <dbReference type="ARBA" id="ARBA00023136"/>
    </source>
</evidence>
<evidence type="ECO:0000256" key="5">
    <source>
        <dbReference type="ARBA" id="ARBA00022982"/>
    </source>
</evidence>
<evidence type="ECO:0000256" key="4">
    <source>
        <dbReference type="ARBA" id="ARBA00022692"/>
    </source>
</evidence>
<dbReference type="SUPFAM" id="SSF103501">
    <property type="entry name" value="Respiratory nitrate reductase 1 gamma chain"/>
    <property type="match status" value="1"/>
</dbReference>
<feature type="transmembrane region" description="Helical" evidence="9">
    <location>
        <begin position="108"/>
        <end position="126"/>
    </location>
</feature>
<dbReference type="Proteomes" id="UP000748308">
    <property type="component" value="Unassembled WGS sequence"/>
</dbReference>
<feature type="domain" description="NarG-like" evidence="10">
    <location>
        <begin position="77"/>
        <end position="238"/>
    </location>
</feature>
<feature type="transmembrane region" description="Helical" evidence="9">
    <location>
        <begin position="202"/>
        <end position="229"/>
    </location>
</feature>
<keyword evidence="5" id="KW-0249">Electron transport</keyword>
<dbReference type="GO" id="GO:0005886">
    <property type="term" value="C:plasma membrane"/>
    <property type="evidence" value="ECO:0007669"/>
    <property type="project" value="UniProtKB-SubCell"/>
</dbReference>
<evidence type="ECO:0000313" key="12">
    <source>
        <dbReference type="Proteomes" id="UP000748308"/>
    </source>
</evidence>
<keyword evidence="4 9" id="KW-0812">Transmembrane</keyword>
<reference evidence="11" key="1">
    <citation type="submission" date="2019-03" db="EMBL/GenBank/DDBJ databases">
        <title>Lake Tanganyika Metagenome-Assembled Genomes (MAGs).</title>
        <authorList>
            <person name="Tran P."/>
        </authorList>
    </citation>
    <scope>NUCLEOTIDE SEQUENCE</scope>
    <source>
        <strain evidence="11">M_DeepCast_400m_m2_100</strain>
    </source>
</reference>
<accession>A0A937X9U3</accession>
<dbReference type="PANTHER" id="PTHR30598">
    <property type="entry name" value="NITRATE REDUCTASE PRIVATE CHAPERONE, REDOX ENZYME MATURATION PROTEIN REMP FAMILY"/>
    <property type="match status" value="1"/>
</dbReference>
<evidence type="ECO:0000259" key="10">
    <source>
        <dbReference type="Pfam" id="PF02665"/>
    </source>
</evidence>
<sequence>MADTIYFLILVPMVYLAAAVFVVGIVGRVARILASPPHGSTLRIFPARRASGLRALADTFLMPQARKHTPVFWVFLMLFHLAFLLLILGHLDLIPGVGLMPADSPHMLGGGAVGVAVTLAILYFLLRRMQGPVREISTLGDYLLLLLLLFLALTGGMISWANSWNQANGGFVISKQDFGAYLASLLRFDFASPRDLLPGSHYIVVVIHVFLANLFLMVFPFTKIIHTFFAMPLNRLRRG</sequence>
<dbReference type="EMBL" id="VGIY01000204">
    <property type="protein sequence ID" value="MBM3317860.1"/>
    <property type="molecule type" value="Genomic_DNA"/>
</dbReference>
<keyword evidence="2" id="KW-0813">Transport</keyword>
<evidence type="ECO:0000256" key="9">
    <source>
        <dbReference type="SAM" id="Phobius"/>
    </source>
</evidence>
<keyword evidence="8 9" id="KW-0472">Membrane</keyword>
<dbReference type="InterPro" id="IPR051936">
    <property type="entry name" value="Heme-iron_electron_transfer"/>
</dbReference>
<feature type="transmembrane region" description="Helical" evidence="9">
    <location>
        <begin position="71"/>
        <end position="88"/>
    </location>
</feature>
<dbReference type="AlphaFoldDB" id="A0A937X9U3"/>
<dbReference type="Pfam" id="PF02665">
    <property type="entry name" value="Nitrate_red_gam"/>
    <property type="match status" value="1"/>
</dbReference>
<evidence type="ECO:0000256" key="7">
    <source>
        <dbReference type="ARBA" id="ARBA00023002"/>
    </source>
</evidence>
<evidence type="ECO:0000256" key="3">
    <source>
        <dbReference type="ARBA" id="ARBA00022475"/>
    </source>
</evidence>
<feature type="transmembrane region" description="Helical" evidence="9">
    <location>
        <begin position="138"/>
        <end position="161"/>
    </location>
</feature>
<dbReference type="Gene3D" id="1.20.950.20">
    <property type="entry name" value="Transmembrane di-heme cytochromes, Chain C"/>
    <property type="match status" value="1"/>
</dbReference>
<keyword evidence="3" id="KW-1003">Cell membrane</keyword>
<feature type="transmembrane region" description="Helical" evidence="9">
    <location>
        <begin position="6"/>
        <end position="26"/>
    </location>
</feature>
<dbReference type="GO" id="GO:0008940">
    <property type="term" value="F:nitrate reductase activity"/>
    <property type="evidence" value="ECO:0007669"/>
    <property type="project" value="TreeGrafter"/>
</dbReference>
<dbReference type="PANTHER" id="PTHR30598:SF3">
    <property type="entry name" value="RESPIRATORY NITRATE REDUCTASE 1 GAMMA CHAIN"/>
    <property type="match status" value="1"/>
</dbReference>